<sequence>MISRTRSPAVEPTVDVLQDGIQAFRLRFYANGRWQERWDNTQSLPLGPRSHPGRWMGYGDITRLFLITPGASQ</sequence>
<dbReference type="Proteomes" id="UP000345637">
    <property type="component" value="Unassembled WGS sequence"/>
</dbReference>
<proteinExistence type="predicted"/>
<organism evidence="2 3">
    <name type="scientific">Raoultella planticola</name>
    <name type="common">Klebsiella planticola</name>
    <dbReference type="NCBI Taxonomy" id="575"/>
    <lineage>
        <taxon>Bacteria</taxon>
        <taxon>Pseudomonadati</taxon>
        <taxon>Pseudomonadota</taxon>
        <taxon>Gammaproteobacteria</taxon>
        <taxon>Enterobacterales</taxon>
        <taxon>Enterobacteriaceae</taxon>
        <taxon>Klebsiella/Raoultella group</taxon>
        <taxon>Raoultella</taxon>
    </lineage>
</organism>
<dbReference type="InterPro" id="IPR045584">
    <property type="entry name" value="Pilin-like"/>
</dbReference>
<protein>
    <submittedName>
        <fullName evidence="2">Type II secretion system protein J</fullName>
    </submittedName>
</protein>
<dbReference type="Gene3D" id="2.10.70.20">
    <property type="entry name" value="gspk-gspi-gspj complex like domains"/>
    <property type="match status" value="1"/>
</dbReference>
<dbReference type="EMBL" id="CAADJE010000023">
    <property type="protein sequence ID" value="VFS67018.1"/>
    <property type="molecule type" value="Genomic_DNA"/>
</dbReference>
<accession>A0A485B681</accession>
<dbReference type="Pfam" id="PF11612">
    <property type="entry name" value="T2SSJ"/>
    <property type="match status" value="1"/>
</dbReference>
<name>A0A485B681_RAOPL</name>
<dbReference type="InterPro" id="IPR010055">
    <property type="entry name" value="T2SS_protein-GspJ"/>
</dbReference>
<dbReference type="SUPFAM" id="SSF54523">
    <property type="entry name" value="Pili subunits"/>
    <property type="match status" value="1"/>
</dbReference>
<dbReference type="GO" id="GO:0016020">
    <property type="term" value="C:membrane"/>
    <property type="evidence" value="ECO:0007669"/>
    <property type="project" value="UniProtKB-SubCell"/>
</dbReference>
<gene>
    <name evidence="2" type="ORF">NCTC12998_03212</name>
</gene>
<evidence type="ECO:0000313" key="2">
    <source>
        <dbReference type="EMBL" id="VFS67018.1"/>
    </source>
</evidence>
<reference evidence="2 3" key="1">
    <citation type="submission" date="2019-03" db="EMBL/GenBank/DDBJ databases">
        <authorList>
            <consortium name="Pathogen Informatics"/>
        </authorList>
    </citation>
    <scope>NUCLEOTIDE SEQUENCE [LARGE SCALE GENOMIC DNA]</scope>
    <source>
        <strain evidence="2 3">NCTC12998</strain>
    </source>
</reference>
<dbReference type="AlphaFoldDB" id="A0A485B681"/>
<comment type="subcellular location">
    <subcellularLocation>
        <location evidence="1">Membrane</location>
    </subcellularLocation>
</comment>
<evidence type="ECO:0000256" key="1">
    <source>
        <dbReference type="ARBA" id="ARBA00004370"/>
    </source>
</evidence>
<evidence type="ECO:0000313" key="3">
    <source>
        <dbReference type="Proteomes" id="UP000345637"/>
    </source>
</evidence>
<dbReference type="GO" id="GO:0015627">
    <property type="term" value="C:type II protein secretion system complex"/>
    <property type="evidence" value="ECO:0007669"/>
    <property type="project" value="InterPro"/>
</dbReference>
<dbReference type="GO" id="GO:0015628">
    <property type="term" value="P:protein secretion by the type II secretion system"/>
    <property type="evidence" value="ECO:0007669"/>
    <property type="project" value="InterPro"/>
</dbReference>